<evidence type="ECO:0000313" key="3">
    <source>
        <dbReference type="Proteomes" id="UP000028990"/>
    </source>
</evidence>
<evidence type="ECO:0000259" key="1">
    <source>
        <dbReference type="Pfam" id="PF08788"/>
    </source>
</evidence>
<dbReference type="InterPro" id="IPR013289">
    <property type="entry name" value="CBFA2T1/2/3"/>
</dbReference>
<gene>
    <name evidence="2" type="ORF">H920_00946</name>
</gene>
<dbReference type="AlphaFoldDB" id="A0A091DZW4"/>
<dbReference type="EMBL" id="KN120746">
    <property type="protein sequence ID" value="KFO37644.1"/>
    <property type="molecule type" value="Genomic_DNA"/>
</dbReference>
<name>A0A091DZW4_FUKDA</name>
<dbReference type="PANTHER" id="PTHR10379:SF13">
    <property type="entry name" value="PROTEIN CBFA2T2"/>
    <property type="match status" value="1"/>
</dbReference>
<dbReference type="InterPro" id="IPR014896">
    <property type="entry name" value="NHR2"/>
</dbReference>
<proteinExistence type="predicted"/>
<dbReference type="PANTHER" id="PTHR10379">
    <property type="entry name" value="MTG8 ETO EIGHT TWENTY ONE PROTEIN"/>
    <property type="match status" value="1"/>
</dbReference>
<reference evidence="2 3" key="1">
    <citation type="submission" date="2013-11" db="EMBL/GenBank/DDBJ databases">
        <title>The Damaraland mole rat (Fukomys damarensis) genome and evolution of African mole rats.</title>
        <authorList>
            <person name="Gladyshev V.N."/>
            <person name="Fang X."/>
        </authorList>
    </citation>
    <scope>NUCLEOTIDE SEQUENCE [LARGE SCALE GENOMIC DNA]</scope>
    <source>
        <tissue evidence="2">Liver</tissue>
    </source>
</reference>
<dbReference type="GO" id="GO:0005634">
    <property type="term" value="C:nucleus"/>
    <property type="evidence" value="ECO:0007669"/>
    <property type="project" value="TreeGrafter"/>
</dbReference>
<feature type="domain" description="NHR2-like" evidence="1">
    <location>
        <begin position="89"/>
        <end position="154"/>
    </location>
</feature>
<protein>
    <submittedName>
        <fullName evidence="2">Protein CBFA2T2</fullName>
    </submittedName>
</protein>
<dbReference type="Proteomes" id="UP000028990">
    <property type="component" value="Unassembled WGS sequence"/>
</dbReference>
<dbReference type="Gene3D" id="6.10.250.230">
    <property type="match status" value="1"/>
</dbReference>
<organism evidence="2 3">
    <name type="scientific">Fukomys damarensis</name>
    <name type="common">Damaraland mole rat</name>
    <name type="synonym">Cryptomys damarensis</name>
    <dbReference type="NCBI Taxonomy" id="885580"/>
    <lineage>
        <taxon>Eukaryota</taxon>
        <taxon>Metazoa</taxon>
        <taxon>Chordata</taxon>
        <taxon>Craniata</taxon>
        <taxon>Vertebrata</taxon>
        <taxon>Euteleostomi</taxon>
        <taxon>Mammalia</taxon>
        <taxon>Eutheria</taxon>
        <taxon>Euarchontoglires</taxon>
        <taxon>Glires</taxon>
        <taxon>Rodentia</taxon>
        <taxon>Hystricomorpha</taxon>
        <taxon>Bathyergidae</taxon>
        <taxon>Fukomys</taxon>
    </lineage>
</organism>
<sequence>MAQQTPSQYLVQHEHLLLNISIASQADSSEMLMEVHGNGKRPNLEREKKQYILEDIETSHLYQELKKMLELWEVRERHFNLGLNGGYQAEMVDHHLTWREWPDEWKHLHHVLKWTMETFEKMSHSMAVLRCCKESGQEELNYWKRRFNENTEMRKTD</sequence>
<evidence type="ECO:0000313" key="2">
    <source>
        <dbReference type="EMBL" id="KFO37644.1"/>
    </source>
</evidence>
<dbReference type="Pfam" id="PF08788">
    <property type="entry name" value="NHR2"/>
    <property type="match status" value="1"/>
</dbReference>
<accession>A0A091DZW4</accession>
<keyword evidence="3" id="KW-1185">Reference proteome</keyword>
<dbReference type="GO" id="GO:0003714">
    <property type="term" value="F:transcription corepressor activity"/>
    <property type="evidence" value="ECO:0007669"/>
    <property type="project" value="InterPro"/>
</dbReference>